<evidence type="ECO:0000256" key="9">
    <source>
        <dbReference type="ARBA" id="ARBA00055924"/>
    </source>
</evidence>
<dbReference type="GO" id="GO:0050660">
    <property type="term" value="F:flavin adenine dinucleotide binding"/>
    <property type="evidence" value="ECO:0007669"/>
    <property type="project" value="InterPro"/>
</dbReference>
<keyword evidence="6" id="KW-0560">Oxidoreductase</keyword>
<dbReference type="OrthoDB" id="424974at2759"/>
<dbReference type="eggNOG" id="KOG2820">
    <property type="taxonomic scope" value="Eukaryota"/>
</dbReference>
<dbReference type="PANTHER" id="PTHR10961">
    <property type="entry name" value="PEROXISOMAL SARCOSINE OXIDASE"/>
    <property type="match status" value="1"/>
</dbReference>
<dbReference type="KEGG" id="asn:102373166"/>
<feature type="domain" description="FAD dependent oxidoreductase" evidence="14">
    <location>
        <begin position="13"/>
        <end position="370"/>
    </location>
</feature>
<comment type="catalytic activity">
    <reaction evidence="7">
        <text>L-pipecolate + O2 = L-1-piperideine-6-carboxylate + H2O2 + H(+)</text>
        <dbReference type="Rhea" id="RHEA:11992"/>
        <dbReference type="ChEBI" id="CHEBI:15378"/>
        <dbReference type="ChEBI" id="CHEBI:15379"/>
        <dbReference type="ChEBI" id="CHEBI:16240"/>
        <dbReference type="ChEBI" id="CHEBI:58769"/>
        <dbReference type="ChEBI" id="CHEBI:61185"/>
        <dbReference type="EC" id="1.5.3.7"/>
    </reaction>
</comment>
<dbReference type="InterPro" id="IPR036188">
    <property type="entry name" value="FAD/NAD-bd_sf"/>
</dbReference>
<accession>A0A1U7S184</accession>
<evidence type="ECO:0000256" key="10">
    <source>
        <dbReference type="ARBA" id="ARBA00066548"/>
    </source>
</evidence>
<dbReference type="CTD" id="51268"/>
<evidence type="ECO:0000256" key="5">
    <source>
        <dbReference type="ARBA" id="ARBA00022827"/>
    </source>
</evidence>
<dbReference type="GO" id="GO:0050031">
    <property type="term" value="F:L-pipecolate oxidase activity"/>
    <property type="evidence" value="ECO:0007669"/>
    <property type="project" value="UniProtKB-EC"/>
</dbReference>
<comment type="catalytic activity">
    <reaction evidence="8">
        <text>sarcosine + O2 + H2O = formaldehyde + glycine + H2O2</text>
        <dbReference type="Rhea" id="RHEA:13313"/>
        <dbReference type="ChEBI" id="CHEBI:15377"/>
        <dbReference type="ChEBI" id="CHEBI:15379"/>
        <dbReference type="ChEBI" id="CHEBI:16240"/>
        <dbReference type="ChEBI" id="CHEBI:16842"/>
        <dbReference type="ChEBI" id="CHEBI:57305"/>
        <dbReference type="ChEBI" id="CHEBI:57433"/>
        <dbReference type="EC" id="1.5.3.1"/>
    </reaction>
</comment>
<evidence type="ECO:0000259" key="14">
    <source>
        <dbReference type="Pfam" id="PF01266"/>
    </source>
</evidence>
<organism evidence="15 16">
    <name type="scientific">Alligator sinensis</name>
    <name type="common">Chinese alligator</name>
    <dbReference type="NCBI Taxonomy" id="38654"/>
    <lineage>
        <taxon>Eukaryota</taxon>
        <taxon>Metazoa</taxon>
        <taxon>Chordata</taxon>
        <taxon>Craniata</taxon>
        <taxon>Vertebrata</taxon>
        <taxon>Euteleostomi</taxon>
        <taxon>Archelosauria</taxon>
        <taxon>Archosauria</taxon>
        <taxon>Crocodylia</taxon>
        <taxon>Alligatoridae</taxon>
        <taxon>Alligatorinae</taxon>
        <taxon>Alligator</taxon>
    </lineage>
</organism>
<evidence type="ECO:0000256" key="8">
    <source>
        <dbReference type="ARBA" id="ARBA00052742"/>
    </source>
</evidence>
<protein>
    <recommendedName>
        <fullName evidence="11">Peroxisomal sarcosine oxidase</fullName>
        <ecNumber evidence="3">1.5.3.1</ecNumber>
        <ecNumber evidence="10">1.5.3.7</ecNumber>
    </recommendedName>
    <alternativeName>
        <fullName evidence="12">L-pipecolate oxidase</fullName>
    </alternativeName>
    <alternativeName>
        <fullName evidence="13">L-pipecolic acid oxidase</fullName>
    </alternativeName>
</protein>
<evidence type="ECO:0000256" key="2">
    <source>
        <dbReference type="ARBA" id="ARBA00010989"/>
    </source>
</evidence>
<dbReference type="PANTHER" id="PTHR10961:SF46">
    <property type="entry name" value="PEROXISOMAL SARCOSINE OXIDASE"/>
    <property type="match status" value="1"/>
</dbReference>
<reference evidence="16" key="1">
    <citation type="submission" date="2025-08" db="UniProtKB">
        <authorList>
            <consortium name="RefSeq"/>
        </authorList>
    </citation>
    <scope>IDENTIFICATION</scope>
</reference>
<proteinExistence type="inferred from homology"/>
<dbReference type="Gene3D" id="3.30.9.10">
    <property type="entry name" value="D-Amino Acid Oxidase, subunit A, domain 2"/>
    <property type="match status" value="1"/>
</dbReference>
<evidence type="ECO:0000256" key="6">
    <source>
        <dbReference type="ARBA" id="ARBA00023002"/>
    </source>
</evidence>
<dbReference type="AlphaFoldDB" id="A0A1U7S184"/>
<evidence type="ECO:0000256" key="12">
    <source>
        <dbReference type="ARBA" id="ARBA00082030"/>
    </source>
</evidence>
<comment type="similarity">
    <text evidence="2">Belongs to the MSOX/MTOX family.</text>
</comment>
<dbReference type="EC" id="1.5.3.7" evidence="10"/>
<gene>
    <name evidence="16" type="primary">PIPOX</name>
</gene>
<dbReference type="GO" id="GO:0033514">
    <property type="term" value="P:L-lysine catabolic process to acetyl-CoA via L-pipecolate"/>
    <property type="evidence" value="ECO:0007669"/>
    <property type="project" value="TreeGrafter"/>
</dbReference>
<sequence length="396" mass="42926">MAAPSSAGSSLYDAIVVGAGIQGSFTAYHLAKQGRRALLLEQFPLPHSRGSSHGQSRIIRSTYPQPHYTRMMPECYRLWAQLEAEAGTQLYRRTGLLVLGAEGSPAFGACLQSLAQHRVPRELLSAQELPQRFPGVRAYRGETAVFEPTAGVLRADKALRAVQDLFLQAGGALQDGEKVVAIEPGPVVTVRTSAGVHRAGSLVITAGPWTNKLLAPLGLQLPLQPLRVSVCYWKEKVPGTYGSPARFPCFLSLSTSQAPHDIYGLPAGEYPGMVKVCYHHGRPVDPDERDREPEGSALPDIQILRGFVGQYLPGLEPEPAVVESCMYTITPDEDFVLDRHPQFSNIMIGAGFSGHGFKLAPVVGKVLCELSLGQAPSCNVEPFRIQRFPGQRRAAL</sequence>
<dbReference type="STRING" id="38654.A0A1U7S184"/>
<evidence type="ECO:0000256" key="4">
    <source>
        <dbReference type="ARBA" id="ARBA00022630"/>
    </source>
</evidence>
<dbReference type="EC" id="1.5.3.1" evidence="3"/>
<evidence type="ECO:0000256" key="1">
    <source>
        <dbReference type="ARBA" id="ARBA00001974"/>
    </source>
</evidence>
<dbReference type="InterPro" id="IPR006076">
    <property type="entry name" value="FAD-dep_OxRdtase"/>
</dbReference>
<dbReference type="NCBIfam" id="NF008425">
    <property type="entry name" value="PRK11259.1"/>
    <property type="match status" value="1"/>
</dbReference>
<dbReference type="Proteomes" id="UP000189705">
    <property type="component" value="Unplaced"/>
</dbReference>
<evidence type="ECO:0000256" key="7">
    <source>
        <dbReference type="ARBA" id="ARBA00051859"/>
    </source>
</evidence>
<dbReference type="Gene3D" id="3.50.50.60">
    <property type="entry name" value="FAD/NAD(P)-binding domain"/>
    <property type="match status" value="1"/>
</dbReference>
<evidence type="ECO:0000256" key="11">
    <source>
        <dbReference type="ARBA" id="ARBA00070200"/>
    </source>
</evidence>
<dbReference type="NCBIfam" id="TIGR01377">
    <property type="entry name" value="soxA_mon"/>
    <property type="match status" value="1"/>
</dbReference>
<comment type="function">
    <text evidence="9">Metabolizes sarcosine, L-pipecolic acid and L-proline.</text>
</comment>
<evidence type="ECO:0000313" key="16">
    <source>
        <dbReference type="RefSeq" id="XP_006032934.1"/>
    </source>
</evidence>
<dbReference type="InterPro" id="IPR045170">
    <property type="entry name" value="MTOX"/>
</dbReference>
<dbReference type="RefSeq" id="XP_006032934.1">
    <property type="nucleotide sequence ID" value="XM_006032872.3"/>
</dbReference>
<evidence type="ECO:0000256" key="3">
    <source>
        <dbReference type="ARBA" id="ARBA00012769"/>
    </source>
</evidence>
<dbReference type="GO" id="GO:0005777">
    <property type="term" value="C:peroxisome"/>
    <property type="evidence" value="ECO:0007669"/>
    <property type="project" value="TreeGrafter"/>
</dbReference>
<evidence type="ECO:0000256" key="13">
    <source>
        <dbReference type="ARBA" id="ARBA00082118"/>
    </source>
</evidence>
<dbReference type="InParanoid" id="A0A1U7S184"/>
<dbReference type="SUPFAM" id="SSF51905">
    <property type="entry name" value="FAD/NAD(P)-binding domain"/>
    <property type="match status" value="1"/>
</dbReference>
<keyword evidence="4" id="KW-0285">Flavoprotein</keyword>
<dbReference type="SUPFAM" id="SSF54373">
    <property type="entry name" value="FAD-linked reductases, C-terminal domain"/>
    <property type="match status" value="1"/>
</dbReference>
<dbReference type="GO" id="GO:0008115">
    <property type="term" value="F:sarcosine oxidase activity"/>
    <property type="evidence" value="ECO:0007669"/>
    <property type="project" value="UniProtKB-EC"/>
</dbReference>
<keyword evidence="15" id="KW-1185">Reference proteome</keyword>
<dbReference type="Pfam" id="PF01266">
    <property type="entry name" value="DAO"/>
    <property type="match status" value="1"/>
</dbReference>
<comment type="cofactor">
    <cofactor evidence="1">
        <name>FAD</name>
        <dbReference type="ChEBI" id="CHEBI:57692"/>
    </cofactor>
</comment>
<name>A0A1U7S184_ALLSI</name>
<keyword evidence="5" id="KW-0274">FAD</keyword>
<evidence type="ECO:0000313" key="15">
    <source>
        <dbReference type="Proteomes" id="UP000189705"/>
    </source>
</evidence>
<dbReference type="GeneID" id="102373166"/>
<dbReference type="FunFam" id="3.50.50.60:FF:000189">
    <property type="entry name" value="Monomeric sarcosine oxidase"/>
    <property type="match status" value="1"/>
</dbReference>